<evidence type="ECO:0000313" key="1">
    <source>
        <dbReference type="EMBL" id="KAK6634402.1"/>
    </source>
</evidence>
<proteinExistence type="predicted"/>
<reference evidence="1 2" key="1">
    <citation type="submission" date="2023-10" db="EMBL/GenBank/DDBJ databases">
        <title>Genomes of two closely related lineages of the louse Polyplax serrata with different host specificities.</title>
        <authorList>
            <person name="Martinu J."/>
            <person name="Tarabai H."/>
            <person name="Stefka J."/>
            <person name="Hypsa V."/>
        </authorList>
    </citation>
    <scope>NUCLEOTIDE SEQUENCE [LARGE SCALE GENOMIC DNA]</scope>
    <source>
        <strain evidence="1">HR10_N</strain>
    </source>
</reference>
<comment type="caution">
    <text evidence="1">The sequence shown here is derived from an EMBL/GenBank/DDBJ whole genome shotgun (WGS) entry which is preliminary data.</text>
</comment>
<dbReference type="EMBL" id="JAWJWE010000005">
    <property type="protein sequence ID" value="KAK6634402.1"/>
    <property type="molecule type" value="Genomic_DNA"/>
</dbReference>
<protein>
    <submittedName>
        <fullName evidence="1">Uncharacterized protein</fullName>
    </submittedName>
</protein>
<evidence type="ECO:0000313" key="2">
    <source>
        <dbReference type="Proteomes" id="UP001372834"/>
    </source>
</evidence>
<gene>
    <name evidence="1" type="ORF">RUM43_011803</name>
</gene>
<dbReference type="Proteomes" id="UP001372834">
    <property type="component" value="Unassembled WGS sequence"/>
</dbReference>
<organism evidence="1 2">
    <name type="scientific">Polyplax serrata</name>
    <name type="common">Common mouse louse</name>
    <dbReference type="NCBI Taxonomy" id="468196"/>
    <lineage>
        <taxon>Eukaryota</taxon>
        <taxon>Metazoa</taxon>
        <taxon>Ecdysozoa</taxon>
        <taxon>Arthropoda</taxon>
        <taxon>Hexapoda</taxon>
        <taxon>Insecta</taxon>
        <taxon>Pterygota</taxon>
        <taxon>Neoptera</taxon>
        <taxon>Paraneoptera</taxon>
        <taxon>Psocodea</taxon>
        <taxon>Troctomorpha</taxon>
        <taxon>Phthiraptera</taxon>
        <taxon>Anoplura</taxon>
        <taxon>Polyplacidae</taxon>
        <taxon>Polyplax</taxon>
    </lineage>
</organism>
<name>A0AAN8P1K4_POLSC</name>
<accession>A0AAN8P1K4</accession>
<dbReference type="AlphaFoldDB" id="A0AAN8P1K4"/>
<sequence>MEEKRTGSWYPGEMLASRERAGKNKSKIRRTTRGTVYLQLGWSSREAHIPFIRHRRYLVPATELHFLFQI</sequence>